<feature type="transmembrane region" description="Helical" evidence="1">
    <location>
        <begin position="12"/>
        <end position="30"/>
    </location>
</feature>
<dbReference type="InterPro" id="IPR043641">
    <property type="entry name" value="PPE-PPW_C"/>
</dbReference>
<dbReference type="RefSeq" id="WP_099193604.1">
    <property type="nucleotide sequence ID" value="NZ_UPHQ01000169.1"/>
</dbReference>
<feature type="domain" description="PPE-PPW subfamily C-terminal" evidence="2">
    <location>
        <begin position="116"/>
        <end position="163"/>
    </location>
</feature>
<dbReference type="Pfam" id="PF18878">
    <property type="entry name" value="PPE-PPW"/>
    <property type="match status" value="1"/>
</dbReference>
<reference evidence="3 4" key="1">
    <citation type="submission" date="2018-09" db="EMBL/GenBank/DDBJ databases">
        <authorList>
            <person name="Tagini F."/>
        </authorList>
    </citation>
    <scope>NUCLEOTIDE SEQUENCE [LARGE SCALE GENOMIC DNA]</scope>
    <source>
        <strain evidence="3 4">MK13</strain>
    </source>
</reference>
<dbReference type="Proteomes" id="UP000267289">
    <property type="component" value="Unassembled WGS sequence"/>
</dbReference>
<keyword evidence="4" id="KW-1185">Reference proteome</keyword>
<proteinExistence type="predicted"/>
<sequence length="180" mass="17964">MLQLIEDAPLFIQFGINCLLVAYFLAYGYFGLLKILLEWMIGNLLDFSPLLAGTLAGVAPQIAGVPGAPLVGLANATAPLTAMAAATPVAATEVAAMEPVAGVSAVVSQSQLVSVTASHQGAGSLGFAGTAEHGTGVQAGGLATIGGAEFGDGAQVPMLPATWHPQPTAAADSGLVQLIR</sequence>
<organism evidence="3 4">
    <name type="scientific">Mycobacterium innocens</name>
    <dbReference type="NCBI Taxonomy" id="2341083"/>
    <lineage>
        <taxon>Bacteria</taxon>
        <taxon>Bacillati</taxon>
        <taxon>Actinomycetota</taxon>
        <taxon>Actinomycetes</taxon>
        <taxon>Mycobacteriales</taxon>
        <taxon>Mycobacteriaceae</taxon>
        <taxon>Mycobacterium</taxon>
    </lineage>
</organism>
<accession>A0A498Q8M7</accession>
<keyword evidence="1" id="KW-0472">Membrane</keyword>
<keyword evidence="1" id="KW-1133">Transmembrane helix</keyword>
<evidence type="ECO:0000313" key="3">
    <source>
        <dbReference type="EMBL" id="VBA40922.1"/>
    </source>
</evidence>
<evidence type="ECO:0000256" key="1">
    <source>
        <dbReference type="SAM" id="Phobius"/>
    </source>
</evidence>
<protein>
    <submittedName>
        <fullName evidence="3">Putative PPE family protein PPE47/PPE48</fullName>
    </submittedName>
</protein>
<name>A0A498Q8M7_9MYCO</name>
<dbReference type="EMBL" id="UPHQ01000169">
    <property type="protein sequence ID" value="VBA40922.1"/>
    <property type="molecule type" value="Genomic_DNA"/>
</dbReference>
<gene>
    <name evidence="3" type="ORF">LAUMK13_03298</name>
</gene>
<keyword evidence="1" id="KW-0812">Transmembrane</keyword>
<evidence type="ECO:0000313" key="4">
    <source>
        <dbReference type="Proteomes" id="UP000267289"/>
    </source>
</evidence>
<dbReference type="OrthoDB" id="4753634at2"/>
<evidence type="ECO:0000259" key="2">
    <source>
        <dbReference type="Pfam" id="PF18878"/>
    </source>
</evidence>
<dbReference type="AlphaFoldDB" id="A0A498Q8M7"/>